<feature type="compositionally biased region" description="Low complexity" evidence="1">
    <location>
        <begin position="112"/>
        <end position="127"/>
    </location>
</feature>
<feature type="compositionally biased region" description="Polar residues" evidence="1">
    <location>
        <begin position="17"/>
        <end position="49"/>
    </location>
</feature>
<organism evidence="2 3">
    <name type="scientific">Candida maltosa (strain Xu316)</name>
    <name type="common">Yeast</name>
    <dbReference type="NCBI Taxonomy" id="1245528"/>
    <lineage>
        <taxon>Eukaryota</taxon>
        <taxon>Fungi</taxon>
        <taxon>Dikarya</taxon>
        <taxon>Ascomycota</taxon>
        <taxon>Saccharomycotina</taxon>
        <taxon>Pichiomycetes</taxon>
        <taxon>Debaryomycetaceae</taxon>
        <taxon>Candida/Lodderomyces clade</taxon>
        <taxon>Candida</taxon>
    </lineage>
</organism>
<evidence type="ECO:0000256" key="1">
    <source>
        <dbReference type="SAM" id="MobiDB-lite"/>
    </source>
</evidence>
<evidence type="ECO:0000313" key="3">
    <source>
        <dbReference type="Proteomes" id="UP000011777"/>
    </source>
</evidence>
<dbReference type="eggNOG" id="ENOG502QX51">
    <property type="taxonomic scope" value="Eukaryota"/>
</dbReference>
<dbReference type="HOGENOM" id="CLU_032920_0_0_1"/>
<accession>M3K5T1</accession>
<feature type="compositionally biased region" description="Basic and acidic residues" evidence="1">
    <location>
        <begin position="190"/>
        <end position="206"/>
    </location>
</feature>
<gene>
    <name evidence="2" type="ORF">G210_2094</name>
</gene>
<dbReference type="AlphaFoldDB" id="M3K5T1"/>
<feature type="compositionally biased region" description="Basic residues" evidence="1">
    <location>
        <begin position="152"/>
        <end position="182"/>
    </location>
</feature>
<evidence type="ECO:0000313" key="2">
    <source>
        <dbReference type="EMBL" id="EMG50585.1"/>
    </source>
</evidence>
<evidence type="ECO:0008006" key="4">
    <source>
        <dbReference type="Google" id="ProtNLM"/>
    </source>
</evidence>
<dbReference type="STRING" id="1245528.M3K5T1"/>
<protein>
    <recommendedName>
        <fullName evidence="4">Rxt3p</fullName>
    </recommendedName>
</protein>
<dbReference type="InterPro" id="IPR013951">
    <property type="entry name" value="Rxt3"/>
</dbReference>
<dbReference type="Proteomes" id="UP000011777">
    <property type="component" value="Unassembled WGS sequence"/>
</dbReference>
<name>M3K5T1_CANMX</name>
<dbReference type="OMA" id="AVYNVKW"/>
<dbReference type="OrthoDB" id="3596986at2759"/>
<reference evidence="2 3" key="1">
    <citation type="submission" date="2013-02" db="EMBL/GenBank/DDBJ databases">
        <title>Genome sequence of Candida maltosa Xu316, a potential industrial strain for xylitol and ethanol production.</title>
        <authorList>
            <person name="Yu J."/>
            <person name="Wang Q."/>
            <person name="Geng X."/>
            <person name="Bao W."/>
            <person name="He P."/>
            <person name="Cai J."/>
        </authorList>
    </citation>
    <scope>NUCLEOTIDE SEQUENCE [LARGE SCALE GENOMIC DNA]</scope>
    <source>
        <strain evidence="3">Xu316</strain>
    </source>
</reference>
<keyword evidence="3" id="KW-1185">Reference proteome</keyword>
<dbReference type="Pfam" id="PF08642">
    <property type="entry name" value="Rxt3"/>
    <property type="match status" value="1"/>
</dbReference>
<dbReference type="EMBL" id="AOGT01000175">
    <property type="protein sequence ID" value="EMG50585.1"/>
    <property type="molecule type" value="Genomic_DNA"/>
</dbReference>
<sequence>MSSSDHNQGIRLPPISFLSSQHQQPPSNVKLSPPTNVSISSYLNNSVSQSASPPPTAATTTSNFQVASSLSPPQSSFYDSNDHTSKKQKTNSASPPVITQKDTSLPPVYTLPHISQPQQQQHNNSSPLVTNVEVNSPPEKPAPSQQQQQTQQHHHHHRVNPHHHHHHHHHHHLHHHHHRRTPQKSPQPSSEKDKEADKEVKQKEVFKKRPVPKLNLEPINEVLQEYFKKRHFLGTIIYNPTTTWETLQYDQLYGLKVDILQKFNHIKNSFIHRKNDLEKQEHFNRSRYIPTLPPLSNEYINSIIEIKIPFRYIIEFKQDIGNELFTRDLWGGASGVYTDDSDILQVLMHLGLFNGTLDLSTWNKKWTTKSFIKPLDNHDEQEDKENTGVDKDILGDLAVEILLLPNLPNYYGFYQNGIYSRSWVGDKHHSGLSFAVYNVKWESRNCYLRSESFFKKFELETQNDIRS</sequence>
<comment type="caution">
    <text evidence="2">The sequence shown here is derived from an EMBL/GenBank/DDBJ whole genome shotgun (WGS) entry which is preliminary data.</text>
</comment>
<feature type="region of interest" description="Disordered" evidence="1">
    <location>
        <begin position="1"/>
        <end position="206"/>
    </location>
</feature>
<proteinExistence type="predicted"/>
<feature type="compositionally biased region" description="Polar residues" evidence="1">
    <location>
        <begin position="63"/>
        <end position="79"/>
    </location>
</feature>